<dbReference type="EMBL" id="MJIE01000001">
    <property type="protein sequence ID" value="OLR56379.1"/>
    <property type="molecule type" value="Genomic_DNA"/>
</dbReference>
<keyword evidence="11" id="KW-0830">Ubiquinone</keyword>
<keyword evidence="9 10" id="KW-0472">Membrane</keyword>
<dbReference type="OrthoDB" id="9776359at2"/>
<feature type="transmembrane region" description="Helical" evidence="10">
    <location>
        <begin position="50"/>
        <end position="67"/>
    </location>
</feature>
<evidence type="ECO:0000256" key="7">
    <source>
        <dbReference type="ARBA" id="ARBA00022982"/>
    </source>
</evidence>
<comment type="similarity">
    <text evidence="10">Belongs to the NqrB/RnfD family.</text>
</comment>
<evidence type="ECO:0000256" key="9">
    <source>
        <dbReference type="ARBA" id="ARBA00023136"/>
    </source>
</evidence>
<keyword evidence="7 10" id="KW-0249">Electron transport</keyword>
<reference evidence="11 12" key="1">
    <citation type="journal article" date="2016" name="Appl. Environ. Microbiol.">
        <title>Function and Phylogeny of Bacterial Butyryl Coenzyme A:Acetate Transferases and Their Diversity in the Proximal Colon of Swine.</title>
        <authorList>
            <person name="Trachsel J."/>
            <person name="Bayles D.O."/>
            <person name="Looft T."/>
            <person name="Levine U.Y."/>
            <person name="Allen H.K."/>
        </authorList>
    </citation>
    <scope>NUCLEOTIDE SEQUENCE [LARGE SCALE GENOMIC DNA]</scope>
    <source>
        <strain evidence="11 12">68-3-10</strain>
    </source>
</reference>
<dbReference type="InterPro" id="IPR011303">
    <property type="entry name" value="RnfD_bac"/>
</dbReference>
<dbReference type="RefSeq" id="WP_075713948.1">
    <property type="nucleotide sequence ID" value="NZ_MJIE01000001.1"/>
</dbReference>
<evidence type="ECO:0000256" key="1">
    <source>
        <dbReference type="ARBA" id="ARBA00022448"/>
    </source>
</evidence>
<dbReference type="NCBIfam" id="TIGR01946">
    <property type="entry name" value="rnfD"/>
    <property type="match status" value="1"/>
</dbReference>
<keyword evidence="6 10" id="KW-1278">Translocase</keyword>
<dbReference type="PANTHER" id="PTHR30578">
    <property type="entry name" value="ELECTRON TRANSPORT COMPLEX PROTEIN RNFD"/>
    <property type="match status" value="1"/>
</dbReference>
<evidence type="ECO:0000256" key="8">
    <source>
        <dbReference type="ARBA" id="ARBA00022989"/>
    </source>
</evidence>
<dbReference type="HAMAP" id="MF_00462">
    <property type="entry name" value="RsxD_RnfD"/>
    <property type="match status" value="1"/>
</dbReference>
<dbReference type="EC" id="7.-.-.-" evidence="10"/>
<protein>
    <recommendedName>
        <fullName evidence="10">Ion-translocating oxidoreductase complex subunit D</fullName>
        <ecNumber evidence="10">7.-.-.-</ecNumber>
    </recommendedName>
    <alternativeName>
        <fullName evidence="10">Rnf electron transport complex subunit D</fullName>
    </alternativeName>
</protein>
<dbReference type="GO" id="GO:0022900">
    <property type="term" value="P:electron transport chain"/>
    <property type="evidence" value="ECO:0007669"/>
    <property type="project" value="UniProtKB-UniRule"/>
</dbReference>
<feature type="modified residue" description="FMN phosphoryl threonine" evidence="10">
    <location>
        <position position="161"/>
    </location>
</feature>
<dbReference type="PANTHER" id="PTHR30578:SF0">
    <property type="entry name" value="ION-TRANSLOCATING OXIDOREDUCTASE COMPLEX SUBUNIT D"/>
    <property type="match status" value="1"/>
</dbReference>
<feature type="transmembrane region" description="Helical" evidence="10">
    <location>
        <begin position="26"/>
        <end position="44"/>
    </location>
</feature>
<evidence type="ECO:0000256" key="2">
    <source>
        <dbReference type="ARBA" id="ARBA00022553"/>
    </source>
</evidence>
<feature type="transmembrane region" description="Helical" evidence="10">
    <location>
        <begin position="277"/>
        <end position="295"/>
    </location>
</feature>
<evidence type="ECO:0000313" key="11">
    <source>
        <dbReference type="EMBL" id="OLR56379.1"/>
    </source>
</evidence>
<dbReference type="STRING" id="1261640.BHK98_10045"/>
<gene>
    <name evidence="10" type="primary">rnfD</name>
    <name evidence="11" type="ORF">BHK98_10045</name>
</gene>
<accession>A0A1Q9JJI8</accession>
<comment type="cofactor">
    <cofactor evidence="10">
        <name>FMN</name>
        <dbReference type="ChEBI" id="CHEBI:58210"/>
    </cofactor>
</comment>
<name>A0A1Q9JJI8_9FIRM</name>
<keyword evidence="4 10" id="KW-0288">FMN</keyword>
<dbReference type="InterPro" id="IPR004338">
    <property type="entry name" value="NqrB/RnfD"/>
</dbReference>
<dbReference type="GO" id="GO:0055085">
    <property type="term" value="P:transmembrane transport"/>
    <property type="evidence" value="ECO:0007669"/>
    <property type="project" value="InterPro"/>
</dbReference>
<keyword evidence="10" id="KW-1003">Cell membrane</keyword>
<evidence type="ECO:0000256" key="4">
    <source>
        <dbReference type="ARBA" id="ARBA00022643"/>
    </source>
</evidence>
<evidence type="ECO:0000313" key="12">
    <source>
        <dbReference type="Proteomes" id="UP000187404"/>
    </source>
</evidence>
<keyword evidence="3 10" id="KW-0285">Flavoprotein</keyword>
<dbReference type="Proteomes" id="UP000187404">
    <property type="component" value="Unassembled WGS sequence"/>
</dbReference>
<dbReference type="AlphaFoldDB" id="A0A1Q9JJI8"/>
<keyword evidence="2 10" id="KW-0597">Phosphoprotein</keyword>
<comment type="function">
    <text evidence="10">Part of a membrane-bound complex that couples electron transfer with translocation of ions across the membrane.</text>
</comment>
<comment type="subunit">
    <text evidence="10">The complex is composed of six subunits: RnfA, RnfB, RnfC, RnfD, RnfE and RnfG.</text>
</comment>
<evidence type="ECO:0000256" key="6">
    <source>
        <dbReference type="ARBA" id="ARBA00022967"/>
    </source>
</evidence>
<feature type="transmembrane region" description="Helical" evidence="10">
    <location>
        <begin position="244"/>
        <end position="265"/>
    </location>
</feature>
<evidence type="ECO:0000256" key="10">
    <source>
        <dbReference type="HAMAP-Rule" id="MF_00462"/>
    </source>
</evidence>
<keyword evidence="5 10" id="KW-0812">Transmembrane</keyword>
<evidence type="ECO:0000256" key="5">
    <source>
        <dbReference type="ARBA" id="ARBA00022692"/>
    </source>
</evidence>
<proteinExistence type="inferred from homology"/>
<keyword evidence="1 10" id="KW-0813">Transport</keyword>
<keyword evidence="12" id="KW-1185">Reference proteome</keyword>
<feature type="transmembrane region" description="Helical" evidence="10">
    <location>
        <begin position="99"/>
        <end position="117"/>
    </location>
</feature>
<dbReference type="GO" id="GO:0005886">
    <property type="term" value="C:plasma membrane"/>
    <property type="evidence" value="ECO:0007669"/>
    <property type="project" value="UniProtKB-SubCell"/>
</dbReference>
<feature type="transmembrane region" description="Helical" evidence="10">
    <location>
        <begin position="129"/>
        <end position="148"/>
    </location>
</feature>
<evidence type="ECO:0000256" key="3">
    <source>
        <dbReference type="ARBA" id="ARBA00022630"/>
    </source>
</evidence>
<comment type="caution">
    <text evidence="11">The sequence shown here is derived from an EMBL/GenBank/DDBJ whole genome shotgun (WGS) entry which is preliminary data.</text>
</comment>
<feature type="transmembrane region" description="Helical" evidence="10">
    <location>
        <begin position="185"/>
        <end position="211"/>
    </location>
</feature>
<dbReference type="Pfam" id="PF03116">
    <property type="entry name" value="NQR2_RnfD_RnfE"/>
    <property type="match status" value="1"/>
</dbReference>
<organism evidence="11 12">
    <name type="scientific">Hornefia porci</name>
    <dbReference type="NCBI Taxonomy" id="2652292"/>
    <lineage>
        <taxon>Bacteria</taxon>
        <taxon>Bacillati</taxon>
        <taxon>Bacillota</taxon>
        <taxon>Clostridia</taxon>
        <taxon>Peptostreptococcales</taxon>
        <taxon>Anaerovoracaceae</taxon>
        <taxon>Hornefia</taxon>
    </lineage>
</organism>
<feature type="transmembrane region" description="Helical" evidence="10">
    <location>
        <begin position="218"/>
        <end position="238"/>
    </location>
</feature>
<sequence length="335" mass="36087">MDKNYYNNLTVSSSPHLVTTLDTQKTMLMVLIALVPSFIMSIVVFGARPIALTAVCAISAVFFEWAYNKLMKKPDTVSDLSACVTGVILAMNLPSSFPFWMAIIGTFVSIVVVKCMFGGLGRNIANPAIVGRIVLLLSFTTQMTTWPVTRMDNTDATTGATALGILSEVAKGKQEVSTLPDNLSLFLGTCGGSMGEVSAIAILIGGAFLIWKKIISPIIPVSFIATVFVFSLIYYAIVGGDYNAFNMAIFHVCAGGVMFGAFFCATDYVTSPIMSKGKLIFGIGCGVVTMVIRIWCAYPEGVSFAILFMNMLTPLIDSRVIRSYYCKGGAKKDEK</sequence>
<comment type="subcellular location">
    <subcellularLocation>
        <location evidence="10">Cell membrane</location>
        <topology evidence="10">Multi-pass membrane protein</topology>
    </subcellularLocation>
</comment>
<keyword evidence="8 10" id="KW-1133">Transmembrane helix</keyword>